<name>A0ABU5L9H3_9RICK</name>
<protein>
    <submittedName>
        <fullName evidence="1">Uncharacterized protein</fullName>
    </submittedName>
</protein>
<reference evidence="1 2" key="1">
    <citation type="submission" date="2023-02" db="EMBL/GenBank/DDBJ databases">
        <title>Host association and intracellularity evolved multiple times independently in the Rickettsiales.</title>
        <authorList>
            <person name="Castelli M."/>
            <person name="Nardi T."/>
            <person name="Gammuto L."/>
            <person name="Bellinzona G."/>
            <person name="Sabaneyeva E."/>
            <person name="Potekhin A."/>
            <person name="Serra V."/>
            <person name="Petroni G."/>
            <person name="Sassera D."/>
        </authorList>
    </citation>
    <scope>NUCLEOTIDE SEQUENCE [LARGE SCALE GENOMIC DNA]</scope>
    <source>
        <strain evidence="1 2">BOD18</strain>
    </source>
</reference>
<gene>
    <name evidence="1" type="ORF">Cyrtocomes_01171</name>
</gene>
<organism evidence="1 2">
    <name type="scientific">Candidatus Cyrtobacter comes</name>
    <dbReference type="NCBI Taxonomy" id="675776"/>
    <lineage>
        <taxon>Bacteria</taxon>
        <taxon>Pseudomonadati</taxon>
        <taxon>Pseudomonadota</taxon>
        <taxon>Alphaproteobacteria</taxon>
        <taxon>Rickettsiales</taxon>
        <taxon>Candidatus Midichloriaceae</taxon>
        <taxon>Candidatus Cyrtobacter</taxon>
    </lineage>
</organism>
<comment type="caution">
    <text evidence="1">The sequence shown here is derived from an EMBL/GenBank/DDBJ whole genome shotgun (WGS) entry which is preliminary data.</text>
</comment>
<proteinExistence type="predicted"/>
<dbReference type="EMBL" id="JARGYT010000110">
    <property type="protein sequence ID" value="MDZ5762776.1"/>
    <property type="molecule type" value="Genomic_DNA"/>
</dbReference>
<dbReference type="RefSeq" id="WP_322498217.1">
    <property type="nucleotide sequence ID" value="NZ_JARGYT010000110.1"/>
</dbReference>
<evidence type="ECO:0000313" key="1">
    <source>
        <dbReference type="EMBL" id="MDZ5762776.1"/>
    </source>
</evidence>
<accession>A0ABU5L9H3</accession>
<sequence>MSVNSTTFYNWNELVGASMRLANMISVTGRLVSRFNSLKVFANKNDTDYFCVQAGTQGVSSSVAGIPISVHNGYCDSNLGSCIKFFNRQMLDHKINGTAVIFNNVLEINCVTDNVLLQKCNEYTIKINFNCIFTKEIGKAPDIHDIYNNNKIPNIVIGVVSGAENDGVAAYTDWVLNSFAHWNVVLKLDRISTDCVLGNLSNEFKSIFSLYSNTFGYNEFSDYFENLNKEILDWYAKENY</sequence>
<keyword evidence="2" id="KW-1185">Reference proteome</keyword>
<evidence type="ECO:0000313" key="2">
    <source>
        <dbReference type="Proteomes" id="UP001293791"/>
    </source>
</evidence>
<dbReference type="Proteomes" id="UP001293791">
    <property type="component" value="Unassembled WGS sequence"/>
</dbReference>